<comment type="catalytic activity">
    <reaction evidence="3">
        <text>thiosulfate + hydrogen cyanide = thiocyanate + sulfite + 2 H(+)</text>
        <dbReference type="Rhea" id="RHEA:16881"/>
        <dbReference type="ChEBI" id="CHEBI:15378"/>
        <dbReference type="ChEBI" id="CHEBI:17359"/>
        <dbReference type="ChEBI" id="CHEBI:18022"/>
        <dbReference type="ChEBI" id="CHEBI:18407"/>
        <dbReference type="ChEBI" id="CHEBI:33542"/>
        <dbReference type="EC" id="2.8.1.1"/>
    </reaction>
</comment>
<organism evidence="5 6">
    <name type="scientific">Catenovulum adriaticum</name>
    <dbReference type="NCBI Taxonomy" id="2984846"/>
    <lineage>
        <taxon>Bacteria</taxon>
        <taxon>Pseudomonadati</taxon>
        <taxon>Pseudomonadota</taxon>
        <taxon>Gammaproteobacteria</taxon>
        <taxon>Alteromonadales</taxon>
        <taxon>Alteromonadaceae</taxon>
        <taxon>Catenovulum</taxon>
    </lineage>
</organism>
<dbReference type="HAMAP" id="MF_01009">
    <property type="entry name" value="Thiosulf_sulfurtr"/>
    <property type="match status" value="1"/>
</dbReference>
<comment type="similarity">
    <text evidence="3">Belongs to the GlpE family.</text>
</comment>
<comment type="function">
    <text evidence="3">Transferase that catalyzes the transfer of sulfur from thiosulfate to thiophilic acceptors such as cyanide or dithiols. May function in a CysM-independent thiosulfate assimilation pathway by catalyzing the conversion of thiosulfate to sulfite, which can then be used for L-cysteine biosynthesis.</text>
</comment>
<dbReference type="InterPro" id="IPR023695">
    <property type="entry name" value="Thiosulf_sulfurTrfase"/>
</dbReference>
<dbReference type="Proteomes" id="UP001163726">
    <property type="component" value="Chromosome"/>
</dbReference>
<accession>A0ABY7ANG0</accession>
<feature type="active site" description="Cysteine persulfide intermediate" evidence="3">
    <location>
        <position position="65"/>
    </location>
</feature>
<sequence>MSEFSHLSCQQLVELQAKQAVAIADIRDEASFNAGHIEGAYHLTNGSLAQFMQQTEFDQPVVVVCYHGNSSQGAAQYIAEQGFDTVYSMDGGFEAWRREFDFVTLSTDS</sequence>
<keyword evidence="2 3" id="KW-0808">Transferase</keyword>
<dbReference type="CDD" id="cd01444">
    <property type="entry name" value="GlpE_ST"/>
    <property type="match status" value="1"/>
</dbReference>
<proteinExistence type="inferred from homology"/>
<dbReference type="InterPro" id="IPR001763">
    <property type="entry name" value="Rhodanese-like_dom"/>
</dbReference>
<dbReference type="PANTHER" id="PTHR43031:SF6">
    <property type="entry name" value="THIOSULFATE SULFURTRANSFERASE GLPE"/>
    <property type="match status" value="1"/>
</dbReference>
<name>A0ABY7ANG0_9ALTE</name>
<dbReference type="RefSeq" id="WP_268074110.1">
    <property type="nucleotide sequence ID" value="NZ_CP109965.1"/>
</dbReference>
<evidence type="ECO:0000313" key="5">
    <source>
        <dbReference type="EMBL" id="WAJ69821.1"/>
    </source>
</evidence>
<dbReference type="Gene3D" id="3.40.250.10">
    <property type="entry name" value="Rhodanese-like domain"/>
    <property type="match status" value="1"/>
</dbReference>
<dbReference type="NCBIfam" id="NF001195">
    <property type="entry name" value="PRK00162.1"/>
    <property type="match status" value="1"/>
</dbReference>
<feature type="domain" description="Rhodanese" evidence="4">
    <location>
        <begin position="17"/>
        <end position="101"/>
    </location>
</feature>
<keyword evidence="1 3" id="KW-0963">Cytoplasm</keyword>
<gene>
    <name evidence="3 5" type="primary">glpE</name>
    <name evidence="5" type="ORF">OLW01_11760</name>
</gene>
<protein>
    <recommendedName>
        <fullName evidence="3">Thiosulfate sulfurtransferase GlpE</fullName>
        <ecNumber evidence="3">2.8.1.1</ecNumber>
    </recommendedName>
</protein>
<evidence type="ECO:0000259" key="4">
    <source>
        <dbReference type="PROSITE" id="PS50206"/>
    </source>
</evidence>
<evidence type="ECO:0000256" key="1">
    <source>
        <dbReference type="ARBA" id="ARBA00022490"/>
    </source>
</evidence>
<dbReference type="SMART" id="SM00450">
    <property type="entry name" value="RHOD"/>
    <property type="match status" value="1"/>
</dbReference>
<comment type="subcellular location">
    <subcellularLocation>
        <location evidence="3">Cytoplasm</location>
    </subcellularLocation>
</comment>
<comment type="catalytic activity">
    <reaction evidence="3">
        <text>thiosulfate + [thioredoxin]-dithiol = [thioredoxin]-disulfide + hydrogen sulfide + sulfite + 2 H(+)</text>
        <dbReference type="Rhea" id="RHEA:83859"/>
        <dbReference type="Rhea" id="RHEA-COMP:10698"/>
        <dbReference type="Rhea" id="RHEA-COMP:10700"/>
        <dbReference type="ChEBI" id="CHEBI:15378"/>
        <dbReference type="ChEBI" id="CHEBI:17359"/>
        <dbReference type="ChEBI" id="CHEBI:29919"/>
        <dbReference type="ChEBI" id="CHEBI:29950"/>
        <dbReference type="ChEBI" id="CHEBI:33542"/>
        <dbReference type="ChEBI" id="CHEBI:50058"/>
    </reaction>
</comment>
<dbReference type="InterPro" id="IPR036873">
    <property type="entry name" value="Rhodanese-like_dom_sf"/>
</dbReference>
<dbReference type="EC" id="2.8.1.1" evidence="3"/>
<dbReference type="Pfam" id="PF00581">
    <property type="entry name" value="Rhodanese"/>
    <property type="match status" value="1"/>
</dbReference>
<keyword evidence="6" id="KW-1185">Reference proteome</keyword>
<dbReference type="SUPFAM" id="SSF52821">
    <property type="entry name" value="Rhodanese/Cell cycle control phosphatase"/>
    <property type="match status" value="1"/>
</dbReference>
<dbReference type="PROSITE" id="PS50206">
    <property type="entry name" value="RHODANESE_3"/>
    <property type="match status" value="1"/>
</dbReference>
<dbReference type="PANTHER" id="PTHR43031">
    <property type="entry name" value="FAD-DEPENDENT OXIDOREDUCTASE"/>
    <property type="match status" value="1"/>
</dbReference>
<dbReference type="EMBL" id="CP109965">
    <property type="protein sequence ID" value="WAJ69821.1"/>
    <property type="molecule type" value="Genomic_DNA"/>
</dbReference>
<dbReference type="InterPro" id="IPR050229">
    <property type="entry name" value="GlpE_sulfurtransferase"/>
</dbReference>
<evidence type="ECO:0000313" key="6">
    <source>
        <dbReference type="Proteomes" id="UP001163726"/>
    </source>
</evidence>
<evidence type="ECO:0000256" key="3">
    <source>
        <dbReference type="HAMAP-Rule" id="MF_01009"/>
    </source>
</evidence>
<evidence type="ECO:0000256" key="2">
    <source>
        <dbReference type="ARBA" id="ARBA00022679"/>
    </source>
</evidence>
<dbReference type="GO" id="GO:0004792">
    <property type="term" value="F:thiosulfate-cyanide sulfurtransferase activity"/>
    <property type="evidence" value="ECO:0007669"/>
    <property type="project" value="UniProtKB-EC"/>
</dbReference>
<reference evidence="5" key="1">
    <citation type="submission" date="2022-10" db="EMBL/GenBank/DDBJ databases">
        <title>Catenovulum adriacola sp. nov. isolated in the Harbour of Susak.</title>
        <authorList>
            <person name="Schoch T."/>
            <person name="Reich S.J."/>
            <person name="Stoeferle S."/>
            <person name="Flaiz M."/>
            <person name="Kazda M."/>
            <person name="Riedel C.U."/>
            <person name="Duerre P."/>
        </authorList>
    </citation>
    <scope>NUCLEOTIDE SEQUENCE</scope>
    <source>
        <strain evidence="5">TS8</strain>
    </source>
</reference>